<dbReference type="PROSITE" id="PS51186">
    <property type="entry name" value="GNAT"/>
    <property type="match status" value="1"/>
</dbReference>
<gene>
    <name evidence="4" type="ORF">GJ691_08705</name>
</gene>
<protein>
    <submittedName>
        <fullName evidence="4">GNAT family N-acetyltransferase</fullName>
    </submittedName>
</protein>
<dbReference type="EMBL" id="WKJH01000005">
    <property type="protein sequence ID" value="MRX64249.1"/>
    <property type="molecule type" value="Genomic_DNA"/>
</dbReference>
<evidence type="ECO:0000256" key="2">
    <source>
        <dbReference type="ARBA" id="ARBA00023315"/>
    </source>
</evidence>
<evidence type="ECO:0000259" key="3">
    <source>
        <dbReference type="PROSITE" id="PS51186"/>
    </source>
</evidence>
<evidence type="ECO:0000256" key="1">
    <source>
        <dbReference type="ARBA" id="ARBA00022679"/>
    </source>
</evidence>
<dbReference type="InterPro" id="IPR000182">
    <property type="entry name" value="GNAT_dom"/>
</dbReference>
<dbReference type="OrthoDB" id="7205533at2"/>
<dbReference type="Proteomes" id="UP000443153">
    <property type="component" value="Unassembled WGS sequence"/>
</dbReference>
<accession>A0A6I2MNE6</accession>
<keyword evidence="2" id="KW-0012">Acyltransferase</keyword>
<dbReference type="InterPro" id="IPR016181">
    <property type="entry name" value="Acyl_CoA_acyltransferase"/>
</dbReference>
<reference evidence="4 5" key="1">
    <citation type="submission" date="2019-11" db="EMBL/GenBank/DDBJ databases">
        <title>Maribacter lutea sp. nov., a marine bacterium isolated from intertidal sand.</title>
        <authorList>
            <person name="Liu A."/>
        </authorList>
    </citation>
    <scope>NUCLEOTIDE SEQUENCE [LARGE SCALE GENOMIC DNA]</scope>
    <source>
        <strain evidence="4 5">RZ05</strain>
    </source>
</reference>
<dbReference type="GO" id="GO:0016747">
    <property type="term" value="F:acyltransferase activity, transferring groups other than amino-acyl groups"/>
    <property type="evidence" value="ECO:0007669"/>
    <property type="project" value="InterPro"/>
</dbReference>
<comment type="caution">
    <text evidence="4">The sequence shown here is derived from an EMBL/GenBank/DDBJ whole genome shotgun (WGS) entry which is preliminary data.</text>
</comment>
<proteinExistence type="predicted"/>
<evidence type="ECO:0000313" key="5">
    <source>
        <dbReference type="Proteomes" id="UP000443153"/>
    </source>
</evidence>
<dbReference type="CDD" id="cd04301">
    <property type="entry name" value="NAT_SF"/>
    <property type="match status" value="1"/>
</dbReference>
<dbReference type="PANTHER" id="PTHR43420:SF47">
    <property type="entry name" value="N-ACETYLTRANSFERASE DOMAIN-CONTAINING PROTEIN"/>
    <property type="match status" value="1"/>
</dbReference>
<dbReference type="Pfam" id="PF00583">
    <property type="entry name" value="Acetyltransf_1"/>
    <property type="match status" value="1"/>
</dbReference>
<organism evidence="4 5">
    <name type="scientific">Maribacter luteus</name>
    <dbReference type="NCBI Taxonomy" id="2594478"/>
    <lineage>
        <taxon>Bacteria</taxon>
        <taxon>Pseudomonadati</taxon>
        <taxon>Bacteroidota</taxon>
        <taxon>Flavobacteriia</taxon>
        <taxon>Flavobacteriales</taxon>
        <taxon>Flavobacteriaceae</taxon>
        <taxon>Maribacter</taxon>
    </lineage>
</organism>
<dbReference type="AlphaFoldDB" id="A0A6I2MNE6"/>
<name>A0A6I2MNE6_9FLAO</name>
<dbReference type="PANTHER" id="PTHR43420">
    <property type="entry name" value="ACETYLTRANSFERASE"/>
    <property type="match status" value="1"/>
</dbReference>
<feature type="domain" description="N-acetyltransferase" evidence="3">
    <location>
        <begin position="3"/>
        <end position="172"/>
    </location>
</feature>
<dbReference type="Gene3D" id="3.40.630.30">
    <property type="match status" value="1"/>
</dbReference>
<sequence>MELEFRKGTLSDLKVLVHISKSTFSESFEKDNDPDDFRKYIDSAFCEEELSSQLNNLNTFFYFVYLENILVGYFKLNIGDAQSDLKQDDSIELERIYVRHVYQGKGIGKYIIAKVKQLALKTGKSFLWLGVWEKNTRAISFYKEHGFVKFGKHPYYIGKDKQMDWLMRYELPQNSDKSMN</sequence>
<dbReference type="InterPro" id="IPR050680">
    <property type="entry name" value="YpeA/RimI_acetyltransf"/>
</dbReference>
<keyword evidence="5" id="KW-1185">Reference proteome</keyword>
<keyword evidence="1 4" id="KW-0808">Transferase</keyword>
<evidence type="ECO:0000313" key="4">
    <source>
        <dbReference type="EMBL" id="MRX64249.1"/>
    </source>
</evidence>
<dbReference type="RefSeq" id="WP_154365911.1">
    <property type="nucleotide sequence ID" value="NZ_WKJH01000005.1"/>
</dbReference>
<dbReference type="SUPFAM" id="SSF55729">
    <property type="entry name" value="Acyl-CoA N-acyltransferases (Nat)"/>
    <property type="match status" value="1"/>
</dbReference>